<organism evidence="2 3">
    <name type="scientific">Aspergillus carbonarius (strain ITEM 5010)</name>
    <dbReference type="NCBI Taxonomy" id="602072"/>
    <lineage>
        <taxon>Eukaryota</taxon>
        <taxon>Fungi</taxon>
        <taxon>Dikarya</taxon>
        <taxon>Ascomycota</taxon>
        <taxon>Pezizomycotina</taxon>
        <taxon>Eurotiomycetes</taxon>
        <taxon>Eurotiomycetidae</taxon>
        <taxon>Eurotiales</taxon>
        <taxon>Aspergillaceae</taxon>
        <taxon>Aspergillus</taxon>
        <taxon>Aspergillus subgen. Circumdati</taxon>
    </lineage>
</organism>
<gene>
    <name evidence="2" type="ORF">ASPCADRAFT_126234</name>
</gene>
<dbReference type="Proteomes" id="UP000188318">
    <property type="component" value="Unassembled WGS sequence"/>
</dbReference>
<name>A0A1R3RXT1_ASPC5</name>
<reference evidence="3" key="1">
    <citation type="journal article" date="2017" name="Genome Biol.">
        <title>Comparative genomics reveals high biological diversity and specific adaptations in the industrially and medically important fungal genus Aspergillus.</title>
        <authorList>
            <person name="de Vries R.P."/>
            <person name="Riley R."/>
            <person name="Wiebenga A."/>
            <person name="Aguilar-Osorio G."/>
            <person name="Amillis S."/>
            <person name="Uchima C.A."/>
            <person name="Anderluh G."/>
            <person name="Asadollahi M."/>
            <person name="Askin M."/>
            <person name="Barry K."/>
            <person name="Battaglia E."/>
            <person name="Bayram O."/>
            <person name="Benocci T."/>
            <person name="Braus-Stromeyer S.A."/>
            <person name="Caldana C."/>
            <person name="Canovas D."/>
            <person name="Cerqueira G.C."/>
            <person name="Chen F."/>
            <person name="Chen W."/>
            <person name="Choi C."/>
            <person name="Clum A."/>
            <person name="Dos Santos R.A."/>
            <person name="Damasio A.R."/>
            <person name="Diallinas G."/>
            <person name="Emri T."/>
            <person name="Fekete E."/>
            <person name="Flipphi M."/>
            <person name="Freyberg S."/>
            <person name="Gallo A."/>
            <person name="Gournas C."/>
            <person name="Habgood R."/>
            <person name="Hainaut M."/>
            <person name="Harispe M.L."/>
            <person name="Henrissat B."/>
            <person name="Hilden K.S."/>
            <person name="Hope R."/>
            <person name="Hossain A."/>
            <person name="Karabika E."/>
            <person name="Karaffa L."/>
            <person name="Karanyi Z."/>
            <person name="Krasevec N."/>
            <person name="Kuo A."/>
            <person name="Kusch H."/>
            <person name="LaButti K."/>
            <person name="Lagendijk E.L."/>
            <person name="Lapidus A."/>
            <person name="Levasseur A."/>
            <person name="Lindquist E."/>
            <person name="Lipzen A."/>
            <person name="Logrieco A.F."/>
            <person name="MacCabe A."/>
            <person name="Maekelae M.R."/>
            <person name="Malavazi I."/>
            <person name="Melin P."/>
            <person name="Meyer V."/>
            <person name="Mielnichuk N."/>
            <person name="Miskei M."/>
            <person name="Molnar A.P."/>
            <person name="Mule G."/>
            <person name="Ngan C.Y."/>
            <person name="Orejas M."/>
            <person name="Orosz E."/>
            <person name="Ouedraogo J.P."/>
            <person name="Overkamp K.M."/>
            <person name="Park H.-S."/>
            <person name="Perrone G."/>
            <person name="Piumi F."/>
            <person name="Punt P.J."/>
            <person name="Ram A.F."/>
            <person name="Ramon A."/>
            <person name="Rauscher S."/>
            <person name="Record E."/>
            <person name="Riano-Pachon D.M."/>
            <person name="Robert V."/>
            <person name="Roehrig J."/>
            <person name="Ruller R."/>
            <person name="Salamov A."/>
            <person name="Salih N.S."/>
            <person name="Samson R.A."/>
            <person name="Sandor E."/>
            <person name="Sanguinetti M."/>
            <person name="Schuetze T."/>
            <person name="Sepcic K."/>
            <person name="Shelest E."/>
            <person name="Sherlock G."/>
            <person name="Sophianopoulou V."/>
            <person name="Squina F.M."/>
            <person name="Sun H."/>
            <person name="Susca A."/>
            <person name="Todd R.B."/>
            <person name="Tsang A."/>
            <person name="Unkles S.E."/>
            <person name="van de Wiele N."/>
            <person name="van Rossen-Uffink D."/>
            <person name="Oliveira J.V."/>
            <person name="Vesth T.C."/>
            <person name="Visser J."/>
            <person name="Yu J.-H."/>
            <person name="Zhou M."/>
            <person name="Andersen M.R."/>
            <person name="Archer D.B."/>
            <person name="Baker S.E."/>
            <person name="Benoit I."/>
            <person name="Brakhage A.A."/>
            <person name="Braus G.H."/>
            <person name="Fischer R."/>
            <person name="Frisvad J.C."/>
            <person name="Goldman G.H."/>
            <person name="Houbraken J."/>
            <person name="Oakley B."/>
            <person name="Pocsi I."/>
            <person name="Scazzocchio C."/>
            <person name="Seiboth B."/>
            <person name="vanKuyk P.A."/>
            <person name="Wortman J."/>
            <person name="Dyer P.S."/>
            <person name="Grigoriev I.V."/>
        </authorList>
    </citation>
    <scope>NUCLEOTIDE SEQUENCE [LARGE SCALE GENOMIC DNA]</scope>
    <source>
        <strain evidence="3">ITEM 5010</strain>
    </source>
</reference>
<evidence type="ECO:0000313" key="3">
    <source>
        <dbReference type="Proteomes" id="UP000188318"/>
    </source>
</evidence>
<evidence type="ECO:0000256" key="1">
    <source>
        <dbReference type="SAM" id="MobiDB-lite"/>
    </source>
</evidence>
<dbReference type="AlphaFoldDB" id="A0A1R3RXT1"/>
<dbReference type="VEuPathDB" id="FungiDB:ASPCADRAFT_126234"/>
<evidence type="ECO:0000313" key="2">
    <source>
        <dbReference type="EMBL" id="OOF99315.1"/>
    </source>
</evidence>
<dbReference type="EMBL" id="KV907494">
    <property type="protein sequence ID" value="OOF99315.1"/>
    <property type="molecule type" value="Genomic_DNA"/>
</dbReference>
<keyword evidence="3" id="KW-1185">Reference proteome</keyword>
<sequence length="67" mass="7107">MMGIPDLRLTKGGDETGQRESQLFFAGGPGGRLRWLDLHAPRQKDPFVSTGGYQGSRDNASDGGGEG</sequence>
<protein>
    <submittedName>
        <fullName evidence="2">Uncharacterized protein</fullName>
    </submittedName>
</protein>
<accession>A0A1R3RXT1</accession>
<feature type="region of interest" description="Disordered" evidence="1">
    <location>
        <begin position="43"/>
        <end position="67"/>
    </location>
</feature>
<proteinExistence type="predicted"/>